<reference evidence="3" key="1">
    <citation type="submission" date="2017-09" db="EMBL/GenBank/DDBJ databases">
        <authorList>
            <person name="Campbell M.A."/>
            <person name="Lukasik P."/>
            <person name="Simon C."/>
            <person name="McCutcheon J.P."/>
        </authorList>
    </citation>
    <scope>NUCLEOTIDE SEQUENCE [LARGE SCALE GENOMIC DNA]</scope>
    <source>
        <strain evidence="3">ALECUR</strain>
    </source>
</reference>
<dbReference type="InterPro" id="IPR000192">
    <property type="entry name" value="Aminotrans_V_dom"/>
</dbReference>
<name>A0ABX4MH43_9HYPH</name>
<keyword evidence="4" id="KW-1185">Reference proteome</keyword>
<proteinExistence type="predicted"/>
<dbReference type="Gene3D" id="3.40.640.10">
    <property type="entry name" value="Type I PLP-dependent aspartate aminotransferase-like (Major domain)"/>
    <property type="match status" value="1"/>
</dbReference>
<organism evidence="3 4">
    <name type="scientific">Candidatus Hodgkinia cicadicola</name>
    <dbReference type="NCBI Taxonomy" id="573658"/>
    <lineage>
        <taxon>Bacteria</taxon>
        <taxon>Pseudomonadati</taxon>
        <taxon>Pseudomonadota</taxon>
        <taxon>Alphaproteobacteria</taxon>
        <taxon>Hyphomicrobiales</taxon>
        <taxon>Candidatus Hodgkinia</taxon>
    </lineage>
</organism>
<evidence type="ECO:0000313" key="4">
    <source>
        <dbReference type="Proteomes" id="UP000229529"/>
    </source>
</evidence>
<accession>A0ABX4MH43</accession>
<feature type="domain" description="Aminotransferase class V" evidence="2">
    <location>
        <begin position="50"/>
        <end position="381"/>
    </location>
</feature>
<evidence type="ECO:0000256" key="1">
    <source>
        <dbReference type="ARBA" id="ARBA00022898"/>
    </source>
</evidence>
<sequence length="600" mass="69620">MYNTIWFRREFKPSFCFNKPLFCFNNITTIQKPLFLLDIIKWINHNACLRSRDNQHTLLTTLLKGSNKCIKSIYSVNNDYTWLVYNSFMETINAIYNGCWVNGQRIKILTCINSNPAVFVSTSGKTNFLDLTVIGLDPDLIPNIRRYLSSITNNISLIILNHMSDVVGLLIPVRLYAYVKCSNTALIIDGTQAASHSNIDIGSTNCDAYLISSNKICTSLNICLCFIKPTILTNLNLLALDYKDIHKSSLNPFNCVLNTIPITYKPYSPKALDIIRLNEILKWKQGFDLNYGKHIYRYLWYELSLLKAVVLVGNWNPTSRILCFNIKNIPSYMVVAYLNKSLIYGQSGHHCSMLLVDYPEIGMVCRISIGLYNTFKDVDMLLCNIMQLCYLNEFKEASWIKMLTLHKIINEDWSQFHPTITNGQSISSWTGRFNQYLQQYSCDKCKHQIDALITPAFIEEEYTPLKLLVACYLNSLVLNNPSKHNCPFNSVISIHRNDLSRIRDIIESSYSRSWHWNKRSLWQFTNYIKRLTRFLKDIRRSLGSYLPMEIGMNQIFTRLWERVMIGGLVKNPPKKKEGFREIKKRLQQRLVAILTSMYLL</sequence>
<dbReference type="InterPro" id="IPR015424">
    <property type="entry name" value="PyrdxlP-dep_Trfase"/>
</dbReference>
<evidence type="ECO:0000259" key="2">
    <source>
        <dbReference type="Pfam" id="PF00266"/>
    </source>
</evidence>
<dbReference type="InterPro" id="IPR015422">
    <property type="entry name" value="PyrdxlP-dep_Trfase_small"/>
</dbReference>
<dbReference type="Proteomes" id="UP000229529">
    <property type="component" value="Unassembled WGS sequence"/>
</dbReference>
<protein>
    <submittedName>
        <fullName evidence="3">Cysteine desulfurase</fullName>
    </submittedName>
</protein>
<dbReference type="PANTHER" id="PTHR43586">
    <property type="entry name" value="CYSTEINE DESULFURASE"/>
    <property type="match status" value="1"/>
</dbReference>
<dbReference type="Pfam" id="PF00266">
    <property type="entry name" value="Aminotran_5"/>
    <property type="match status" value="1"/>
</dbReference>
<keyword evidence="1" id="KW-0663">Pyridoxal phosphate</keyword>
<dbReference type="InterPro" id="IPR015421">
    <property type="entry name" value="PyrdxlP-dep_Trfase_major"/>
</dbReference>
<gene>
    <name evidence="3" type="primary">sufS</name>
    <name evidence="3" type="ORF">alecur_195</name>
</gene>
<dbReference type="EMBL" id="NXGS01000132">
    <property type="protein sequence ID" value="PIM96117.1"/>
    <property type="molecule type" value="Genomic_DNA"/>
</dbReference>
<dbReference type="Gene3D" id="3.90.1150.10">
    <property type="entry name" value="Aspartate Aminotransferase, domain 1"/>
    <property type="match status" value="1"/>
</dbReference>
<dbReference type="PANTHER" id="PTHR43586:SF8">
    <property type="entry name" value="CYSTEINE DESULFURASE 1, CHLOROPLASTIC"/>
    <property type="match status" value="1"/>
</dbReference>
<evidence type="ECO:0000313" key="3">
    <source>
        <dbReference type="EMBL" id="PIM96117.1"/>
    </source>
</evidence>
<comment type="caution">
    <text evidence="3">The sequence shown here is derived from an EMBL/GenBank/DDBJ whole genome shotgun (WGS) entry which is preliminary data.</text>
</comment>
<dbReference type="SUPFAM" id="SSF53383">
    <property type="entry name" value="PLP-dependent transferases"/>
    <property type="match status" value="1"/>
</dbReference>